<organism evidence="2 3">
    <name type="scientific">Nesidiocoris tenuis</name>
    <dbReference type="NCBI Taxonomy" id="355587"/>
    <lineage>
        <taxon>Eukaryota</taxon>
        <taxon>Metazoa</taxon>
        <taxon>Ecdysozoa</taxon>
        <taxon>Arthropoda</taxon>
        <taxon>Hexapoda</taxon>
        <taxon>Insecta</taxon>
        <taxon>Pterygota</taxon>
        <taxon>Neoptera</taxon>
        <taxon>Paraneoptera</taxon>
        <taxon>Hemiptera</taxon>
        <taxon>Heteroptera</taxon>
        <taxon>Panheteroptera</taxon>
        <taxon>Cimicomorpha</taxon>
        <taxon>Miridae</taxon>
        <taxon>Dicyphina</taxon>
        <taxon>Nesidiocoris</taxon>
    </lineage>
</organism>
<name>A0A6H5GWD1_9HEMI</name>
<evidence type="ECO:0000256" key="1">
    <source>
        <dbReference type="SAM" id="Phobius"/>
    </source>
</evidence>
<reference evidence="2 3" key="1">
    <citation type="submission" date="2020-02" db="EMBL/GenBank/DDBJ databases">
        <authorList>
            <person name="Ferguson B K."/>
        </authorList>
    </citation>
    <scope>NUCLEOTIDE SEQUENCE [LARGE SCALE GENOMIC DNA]</scope>
</reference>
<keyword evidence="1" id="KW-1133">Transmembrane helix</keyword>
<gene>
    <name evidence="2" type="ORF">NTEN_LOCUS14064</name>
</gene>
<keyword evidence="3" id="KW-1185">Reference proteome</keyword>
<keyword evidence="1" id="KW-0812">Transmembrane</keyword>
<evidence type="ECO:0000313" key="3">
    <source>
        <dbReference type="Proteomes" id="UP000479000"/>
    </source>
</evidence>
<protein>
    <submittedName>
        <fullName evidence="2">Uncharacterized protein</fullName>
    </submittedName>
</protein>
<evidence type="ECO:0000313" key="2">
    <source>
        <dbReference type="EMBL" id="CAB0008853.1"/>
    </source>
</evidence>
<feature type="transmembrane region" description="Helical" evidence="1">
    <location>
        <begin position="93"/>
        <end position="117"/>
    </location>
</feature>
<accession>A0A6H5GWD1</accession>
<proteinExistence type="predicted"/>
<keyword evidence="1" id="KW-0472">Membrane</keyword>
<dbReference type="Proteomes" id="UP000479000">
    <property type="component" value="Unassembled WGS sequence"/>
</dbReference>
<sequence length="143" mass="16222">MGFQLTRFRLELQIDRLQPLLCGQDLQKSPEDLQTRLNSTSLKGNFLPQSSDFWQKLSSISKRKTRTARSHDDQSSGSELEQVDLQKKVLYNVWTVLLLMLIISSLAAVGCVVQVMLNKQIAVQKAELHSLIECNSDEESEQS</sequence>
<dbReference type="EMBL" id="CADCXU010021028">
    <property type="protein sequence ID" value="CAB0008853.1"/>
    <property type="molecule type" value="Genomic_DNA"/>
</dbReference>
<dbReference type="AlphaFoldDB" id="A0A6H5GWD1"/>